<dbReference type="GO" id="GO:0044550">
    <property type="term" value="P:secondary metabolite biosynthetic process"/>
    <property type="evidence" value="ECO:0007669"/>
    <property type="project" value="TreeGrafter"/>
</dbReference>
<evidence type="ECO:0000256" key="2">
    <source>
        <dbReference type="ARBA" id="ARBA00023315"/>
    </source>
</evidence>
<keyword evidence="2" id="KW-0012">Acyltransferase</keyword>
<dbReference type="NCBIfam" id="NF005293">
    <property type="entry name" value="PRK06816.1"/>
    <property type="match status" value="1"/>
</dbReference>
<dbReference type="GO" id="GO:0016746">
    <property type="term" value="F:acyltransferase activity"/>
    <property type="evidence" value="ECO:0007669"/>
    <property type="project" value="UniProtKB-KW"/>
</dbReference>
<proteinExistence type="predicted"/>
<feature type="domain" description="Beta-ketoacyl-[acyl-carrier-protein] synthase III C-terminal" evidence="4">
    <location>
        <begin position="283"/>
        <end position="362"/>
    </location>
</feature>
<keyword evidence="1" id="KW-0808">Transferase</keyword>
<dbReference type="PANTHER" id="PTHR34069">
    <property type="entry name" value="3-OXOACYL-[ACYL-CARRIER-PROTEIN] SYNTHASE 3"/>
    <property type="match status" value="1"/>
</dbReference>
<evidence type="ECO:0000256" key="3">
    <source>
        <dbReference type="SAM" id="Coils"/>
    </source>
</evidence>
<keyword evidence="3" id="KW-0175">Coiled coil</keyword>
<dbReference type="PANTHER" id="PTHR34069:SF2">
    <property type="entry name" value="BETA-KETOACYL-[ACYL-CARRIER-PROTEIN] SYNTHASE III"/>
    <property type="match status" value="1"/>
</dbReference>
<evidence type="ECO:0000313" key="5">
    <source>
        <dbReference type="EMBL" id="SFV62612.1"/>
    </source>
</evidence>
<dbReference type="Gene3D" id="3.40.47.10">
    <property type="match status" value="2"/>
</dbReference>
<reference evidence="5" key="1">
    <citation type="submission" date="2016-10" db="EMBL/GenBank/DDBJ databases">
        <authorList>
            <person name="de Groot N.N."/>
        </authorList>
    </citation>
    <scope>NUCLEOTIDE SEQUENCE</scope>
</reference>
<protein>
    <submittedName>
        <fullName evidence="5">Biotin synthesis protein BioZ</fullName>
    </submittedName>
</protein>
<feature type="coiled-coil region" evidence="3">
    <location>
        <begin position="156"/>
        <end position="183"/>
    </location>
</feature>
<organism evidence="5">
    <name type="scientific">hydrothermal vent metagenome</name>
    <dbReference type="NCBI Taxonomy" id="652676"/>
    <lineage>
        <taxon>unclassified sequences</taxon>
        <taxon>metagenomes</taxon>
        <taxon>ecological metagenomes</taxon>
    </lineage>
</organism>
<dbReference type="InterPro" id="IPR016039">
    <property type="entry name" value="Thiolase-like"/>
</dbReference>
<dbReference type="InterPro" id="IPR013747">
    <property type="entry name" value="ACP_syn_III_C"/>
</dbReference>
<dbReference type="CDD" id="cd00827">
    <property type="entry name" value="init_cond_enzymes"/>
    <property type="match status" value="1"/>
</dbReference>
<evidence type="ECO:0000256" key="1">
    <source>
        <dbReference type="ARBA" id="ARBA00022679"/>
    </source>
</evidence>
<name>A0A1W1CA65_9ZZZZ</name>
<evidence type="ECO:0000259" key="4">
    <source>
        <dbReference type="Pfam" id="PF08541"/>
    </source>
</evidence>
<gene>
    <name evidence="5" type="ORF">MNB_SM-4-1795</name>
</gene>
<dbReference type="EMBL" id="FPHF01000067">
    <property type="protein sequence ID" value="SFV62612.1"/>
    <property type="molecule type" value="Genomic_DNA"/>
</dbReference>
<dbReference type="AlphaFoldDB" id="A0A1W1CA65"/>
<dbReference type="Pfam" id="PF08541">
    <property type="entry name" value="ACP_syn_III_C"/>
    <property type="match status" value="1"/>
</dbReference>
<sequence>MNKVYINKISAFFPNEAVTNDMMETVLGQIGERPSRARRVILKSNKITSRYYAIDPKTGATTHTNAQLTANAVRGLDDERLKNLDLLVCGTTLPDQIMPNHAVMVHGELGLKPLEVVSTAGICLSGATALKYAFTSIKSGEASLAVSTGSENVSSAMRAKHFKEELNSKVDALEKNLEIAFEKDFLRWMLSDGAGAFLLSDTKNTKGLSLEVQTIFSRSYANELDACMYAGGDKTESGSLKGWREYETQEILNESIFSIKQDVKLLNEHIIEYTVTKPLIEMLEKKMFDPKEIDWFLPHYSSGYFRDKVAAGLKKANCEISQDKWFTNLFYKGNTGSASFYIILEELFNNNKFKRGEKILCYVPESGRFSTAFILLEVV</sequence>
<accession>A0A1W1CA65</accession>
<dbReference type="SUPFAM" id="SSF53901">
    <property type="entry name" value="Thiolase-like"/>
    <property type="match status" value="2"/>
</dbReference>